<dbReference type="CDD" id="cd00371">
    <property type="entry name" value="HMA"/>
    <property type="match status" value="1"/>
</dbReference>
<dbReference type="InterPro" id="IPR006122">
    <property type="entry name" value="HMA_Cu_ion-bd"/>
</dbReference>
<accession>A0A4Z0D6V2</accession>
<keyword evidence="7" id="KW-1185">Reference proteome</keyword>
<evidence type="ECO:0000313" key="8">
    <source>
        <dbReference type="Proteomes" id="UP000297725"/>
    </source>
</evidence>
<dbReference type="OrthoDB" id="9813965at2"/>
<dbReference type="AlphaFoldDB" id="A0A4Z0D6V2"/>
<dbReference type="FunFam" id="3.30.70.100:FF:000001">
    <property type="entry name" value="ATPase copper transporting beta"/>
    <property type="match status" value="1"/>
</dbReference>
<dbReference type="InterPro" id="IPR036163">
    <property type="entry name" value="HMA_dom_sf"/>
</dbReference>
<accession>A0A7Z1Y9A5</accession>
<evidence type="ECO:0000313" key="7">
    <source>
        <dbReference type="Proteomes" id="UP000296883"/>
    </source>
</evidence>
<dbReference type="PANTHER" id="PTHR46594">
    <property type="entry name" value="P-TYPE CATION-TRANSPORTING ATPASE"/>
    <property type="match status" value="1"/>
</dbReference>
<evidence type="ECO:0000313" key="5">
    <source>
        <dbReference type="EMBL" id="QCA28570.1"/>
    </source>
</evidence>
<dbReference type="NCBIfam" id="NF033794">
    <property type="entry name" value="chaper_CopZ_Eh"/>
    <property type="match status" value="1"/>
</dbReference>
<dbReference type="InterPro" id="IPR017969">
    <property type="entry name" value="Heavy-metal-associated_CS"/>
</dbReference>
<evidence type="ECO:0000256" key="1">
    <source>
        <dbReference type="ARBA" id="ARBA00015313"/>
    </source>
</evidence>
<dbReference type="Proteomes" id="UP000297725">
    <property type="component" value="Unassembled WGS sequence"/>
</dbReference>
<dbReference type="KEGG" id="vac:E4Z98_04280"/>
<keyword evidence="2" id="KW-0479">Metal-binding</keyword>
<dbReference type="PROSITE" id="PS50846">
    <property type="entry name" value="HMA_2"/>
    <property type="match status" value="1"/>
</dbReference>
<evidence type="ECO:0000313" key="6">
    <source>
        <dbReference type="EMBL" id="TFZ40622.1"/>
    </source>
</evidence>
<dbReference type="InterPro" id="IPR006121">
    <property type="entry name" value="HMA_dom"/>
</dbReference>
<dbReference type="PRINTS" id="PR00942">
    <property type="entry name" value="CUATPASEI"/>
</dbReference>
<keyword evidence="3" id="KW-0186">Copper</keyword>
<proteinExistence type="predicted"/>
<evidence type="ECO:0000256" key="2">
    <source>
        <dbReference type="ARBA" id="ARBA00022723"/>
    </source>
</evidence>
<organism evidence="5 7">
    <name type="scientific">Vagococcus xieshaowenii</name>
    <dbReference type="NCBI Taxonomy" id="2562451"/>
    <lineage>
        <taxon>Bacteria</taxon>
        <taxon>Bacillati</taxon>
        <taxon>Bacillota</taxon>
        <taxon>Bacilli</taxon>
        <taxon>Lactobacillales</taxon>
        <taxon>Enterococcaceae</taxon>
        <taxon>Vagococcus</taxon>
    </lineage>
</organism>
<dbReference type="Gene3D" id="3.30.70.100">
    <property type="match status" value="1"/>
</dbReference>
<dbReference type="PROSITE" id="PS01047">
    <property type="entry name" value="HMA_1"/>
    <property type="match status" value="1"/>
</dbReference>
<gene>
    <name evidence="5" type="primary">copZ</name>
    <name evidence="6" type="ORF">E4031_07495</name>
    <name evidence="5" type="ORF">E4Z98_04280</name>
</gene>
<evidence type="ECO:0000259" key="4">
    <source>
        <dbReference type="PROSITE" id="PS50846"/>
    </source>
</evidence>
<sequence length="68" mass="7513">MKQKYTINGMSCAHCVSRIEEAVSSLDGVKKIKINLKKAEAIVKFDEQCVTDEVIISTIHQLGFTASI</sequence>
<dbReference type="EMBL" id="SRHU01000024">
    <property type="protein sequence ID" value="TFZ40622.1"/>
    <property type="molecule type" value="Genomic_DNA"/>
</dbReference>
<dbReference type="Proteomes" id="UP000296883">
    <property type="component" value="Chromosome"/>
</dbReference>
<dbReference type="Pfam" id="PF00403">
    <property type="entry name" value="HMA"/>
    <property type="match status" value="1"/>
</dbReference>
<name>A0A4Z0D6V2_9ENTE</name>
<dbReference type="NCBIfam" id="TIGR00003">
    <property type="entry name" value="copper ion binding protein"/>
    <property type="match status" value="1"/>
</dbReference>
<dbReference type="GO" id="GO:0005507">
    <property type="term" value="F:copper ion binding"/>
    <property type="evidence" value="ECO:0007669"/>
    <property type="project" value="InterPro"/>
</dbReference>
<feature type="domain" description="HMA" evidence="4">
    <location>
        <begin position="1"/>
        <end position="67"/>
    </location>
</feature>
<evidence type="ECO:0000256" key="3">
    <source>
        <dbReference type="ARBA" id="ARBA00023008"/>
    </source>
</evidence>
<dbReference type="RefSeq" id="WP_135254828.1">
    <property type="nucleotide sequence ID" value="NZ_CP038865.1"/>
</dbReference>
<dbReference type="PANTHER" id="PTHR46594:SF4">
    <property type="entry name" value="P-TYPE CATION-TRANSPORTING ATPASE"/>
    <property type="match status" value="1"/>
</dbReference>
<dbReference type="SUPFAM" id="SSF55008">
    <property type="entry name" value="HMA, heavy metal-associated domain"/>
    <property type="match status" value="1"/>
</dbReference>
<dbReference type="EMBL" id="CP038865">
    <property type="protein sequence ID" value="QCA28570.1"/>
    <property type="molecule type" value="Genomic_DNA"/>
</dbReference>
<protein>
    <recommendedName>
        <fullName evidence="1">Copper chaperone CopZ</fullName>
    </recommendedName>
</protein>
<reference evidence="5 7" key="2">
    <citation type="journal article" date="2020" name="Int. J. Syst. Evol. Microbiol.">
        <title>Vagococcus xieshaowenii sp. nov., isolated from snow finch (Montifringilla taczanowskii) cloacal content.</title>
        <authorList>
            <person name="Ge Y."/>
            <person name="Yang J."/>
            <person name="Lai X.H."/>
            <person name="Zhang G."/>
            <person name="Jin D."/>
            <person name="Lu S."/>
            <person name="Wang B."/>
            <person name="Huang Y."/>
            <person name="Huang Y."/>
            <person name="Ren Z."/>
            <person name="Zhang X."/>
            <person name="Xu J."/>
        </authorList>
    </citation>
    <scope>NUCLEOTIDE SEQUENCE [LARGE SCALE GENOMIC DNA]</scope>
    <source>
        <strain evidence="5">Personal::cf-49</strain>
        <strain evidence="7">personal::cf-49</strain>
    </source>
</reference>
<reference evidence="6 8" key="1">
    <citation type="submission" date="2019-03" db="EMBL/GenBank/DDBJ databases">
        <title>Vagococcus sp. was isolated fron gut of Carduelis flavirostris.</title>
        <authorList>
            <person name="Ge Y."/>
        </authorList>
    </citation>
    <scope>NUCLEOTIDE SEQUENCE [LARGE SCALE GENOMIC DNA]</scope>
    <source>
        <strain evidence="6 8">CF-210</strain>
    </source>
</reference>